<dbReference type="Proteomes" id="UP000663862">
    <property type="component" value="Unassembled WGS sequence"/>
</dbReference>
<gene>
    <name evidence="2" type="ORF">TSG867_LOCUS28906</name>
</gene>
<reference evidence="2" key="1">
    <citation type="submission" date="2021-02" db="EMBL/GenBank/DDBJ databases">
        <authorList>
            <person name="Nowell W R."/>
        </authorList>
    </citation>
    <scope>NUCLEOTIDE SEQUENCE</scope>
</reference>
<comment type="caution">
    <text evidence="2">The sequence shown here is derived from an EMBL/GenBank/DDBJ whole genome shotgun (WGS) entry which is preliminary data.</text>
</comment>
<dbReference type="AlphaFoldDB" id="A0A821DAH9"/>
<evidence type="ECO:0000313" key="3">
    <source>
        <dbReference type="Proteomes" id="UP000663862"/>
    </source>
</evidence>
<protein>
    <submittedName>
        <fullName evidence="2">Uncharacterized protein</fullName>
    </submittedName>
</protein>
<accession>A0A821DAH9</accession>
<feature type="region of interest" description="Disordered" evidence="1">
    <location>
        <begin position="1"/>
        <end position="23"/>
    </location>
</feature>
<feature type="compositionally biased region" description="Polar residues" evidence="1">
    <location>
        <begin position="1"/>
        <end position="14"/>
    </location>
</feature>
<evidence type="ECO:0000256" key="1">
    <source>
        <dbReference type="SAM" id="MobiDB-lite"/>
    </source>
</evidence>
<dbReference type="EMBL" id="CAJOBQ010003826">
    <property type="protein sequence ID" value="CAF4618790.1"/>
    <property type="molecule type" value="Genomic_DNA"/>
</dbReference>
<sequence>MGGQKSKSTASDRTAPSDAMPSRRRMTQNYLVIWVDGNIDENPEDCRNTLAQLRVVVSEVNVCRTLEECIEFLNEIDEGKAFVISSGALG</sequence>
<evidence type="ECO:0000313" key="2">
    <source>
        <dbReference type="EMBL" id="CAF4618790.1"/>
    </source>
</evidence>
<name>A0A821DAH9_9BILA</name>
<proteinExistence type="predicted"/>
<organism evidence="2 3">
    <name type="scientific">Rotaria socialis</name>
    <dbReference type="NCBI Taxonomy" id="392032"/>
    <lineage>
        <taxon>Eukaryota</taxon>
        <taxon>Metazoa</taxon>
        <taxon>Spiralia</taxon>
        <taxon>Gnathifera</taxon>
        <taxon>Rotifera</taxon>
        <taxon>Eurotatoria</taxon>
        <taxon>Bdelloidea</taxon>
        <taxon>Philodinida</taxon>
        <taxon>Philodinidae</taxon>
        <taxon>Rotaria</taxon>
    </lineage>
</organism>